<organism evidence="1 2">
    <name type="scientific">Shigella flexneri CDC 796-83</name>
    <dbReference type="NCBI Taxonomy" id="945360"/>
    <lineage>
        <taxon>Bacteria</taxon>
        <taxon>Pseudomonadati</taxon>
        <taxon>Pseudomonadota</taxon>
        <taxon>Gammaproteobacteria</taxon>
        <taxon>Enterobacterales</taxon>
        <taxon>Enterobacteriaceae</taxon>
        <taxon>Shigella</taxon>
    </lineage>
</organism>
<dbReference type="AlphaFoldDB" id="A0A6N3QVB9"/>
<name>A0A6N3QVB9_SHIFL</name>
<dbReference type="Proteomes" id="UP000003302">
    <property type="component" value="Unassembled WGS sequence"/>
</dbReference>
<proteinExistence type="predicted"/>
<dbReference type="EMBL" id="AERO01000004">
    <property type="protein sequence ID" value="EFW62382.1"/>
    <property type="molecule type" value="Genomic_DNA"/>
</dbReference>
<evidence type="ECO:0000313" key="2">
    <source>
        <dbReference type="Proteomes" id="UP000003302"/>
    </source>
</evidence>
<comment type="caution">
    <text evidence="1">The sequence shown here is derived from an EMBL/GenBank/DDBJ whole genome shotgun (WGS) entry which is preliminary data.</text>
</comment>
<protein>
    <submittedName>
        <fullName evidence="1">Uncharacterized protein</fullName>
    </submittedName>
</protein>
<accession>A0A6N3QVB9</accession>
<sequence>MLPTIQLNDYARRAASKIENVAPHRMLTAKFEITKTSAAKISPELSFLQSEIAS</sequence>
<evidence type="ECO:0000313" key="1">
    <source>
        <dbReference type="EMBL" id="EFW62382.1"/>
    </source>
</evidence>
<gene>
    <name evidence="1" type="ORF">SGF_00119</name>
</gene>
<reference evidence="1 2" key="1">
    <citation type="submission" date="2011-01" db="EMBL/GenBank/DDBJ databases">
        <title>Shigella flexneri CDC 796-83 whole genome shotgun sequencing project.</title>
        <authorList>
            <person name="Mane S.P."/>
            <person name="Sobral B.W."/>
            <person name="Cebula T."/>
            <person name="Chertkov O."/>
            <person name="Munk A.C."/>
            <person name="Tapia R."/>
            <person name="Green L."/>
            <person name="Rogers Y."/>
            <person name="Detter J.C."/>
            <person name="Bruce D."/>
            <person name="Brettin T.S."/>
        </authorList>
    </citation>
    <scope>NUCLEOTIDE SEQUENCE [LARGE SCALE GENOMIC DNA]</scope>
    <source>
        <strain evidence="1 2">CDC 796-83</strain>
    </source>
</reference>